<protein>
    <recommendedName>
        <fullName evidence="4">DUF2157 domain-containing protein</fullName>
    </recommendedName>
</protein>
<name>A0ABV6QRD5_9ACTN</name>
<feature type="transmembrane region" description="Helical" evidence="1">
    <location>
        <begin position="181"/>
        <end position="202"/>
    </location>
</feature>
<feature type="transmembrane region" description="Helical" evidence="1">
    <location>
        <begin position="434"/>
        <end position="455"/>
    </location>
</feature>
<feature type="transmembrane region" description="Helical" evidence="1">
    <location>
        <begin position="352"/>
        <end position="370"/>
    </location>
</feature>
<evidence type="ECO:0008006" key="4">
    <source>
        <dbReference type="Google" id="ProtNLM"/>
    </source>
</evidence>
<feature type="transmembrane region" description="Helical" evidence="1">
    <location>
        <begin position="117"/>
        <end position="137"/>
    </location>
</feature>
<organism evidence="2 3">
    <name type="scientific">Kribbella deserti</name>
    <dbReference type="NCBI Taxonomy" id="1926257"/>
    <lineage>
        <taxon>Bacteria</taxon>
        <taxon>Bacillati</taxon>
        <taxon>Actinomycetota</taxon>
        <taxon>Actinomycetes</taxon>
        <taxon>Propionibacteriales</taxon>
        <taxon>Kribbellaceae</taxon>
        <taxon>Kribbella</taxon>
    </lineage>
</organism>
<feature type="transmembrane region" description="Helical" evidence="1">
    <location>
        <begin position="402"/>
        <end position="422"/>
    </location>
</feature>
<gene>
    <name evidence="2" type="ORF">ACFFGN_24200</name>
</gene>
<feature type="transmembrane region" description="Helical" evidence="1">
    <location>
        <begin position="296"/>
        <end position="316"/>
    </location>
</feature>
<reference evidence="2 3" key="1">
    <citation type="submission" date="2024-09" db="EMBL/GenBank/DDBJ databases">
        <authorList>
            <person name="Sun Q."/>
            <person name="Mori K."/>
        </authorList>
    </citation>
    <scope>NUCLEOTIDE SEQUENCE [LARGE SCALE GENOMIC DNA]</scope>
    <source>
        <strain evidence="2 3">CGMCC 1.15906</strain>
    </source>
</reference>
<evidence type="ECO:0000313" key="3">
    <source>
        <dbReference type="Proteomes" id="UP001589890"/>
    </source>
</evidence>
<sequence>MSADCVLLPGRRHPQAVDLVEAPGSAPPVDAYEVAAALEASGISDRTAQERYGHPDVFSLGKSLLAGLRAEAPAPVRAALVAGRIDVRQTLQRGLVFVLPALLTGAAMGERTAPAEVILLLVAVAYGWAASQGVAYAGYAMTGAGSYPEARRLMRDLAALAFLPALIGLGIMAWFDPSIRYVAVVAIGQVAFVLASTVGVVLQRPGLMLLVLIPGLLVSLPDVLRPELLPKAIVLPVIAVSVLATLVVALVLCRDGCRAARPVTRSVVADCRLYVGYGACLALLLTLGLLDGLLVPGGGVGIGLTLMPLVGGVLVAEWQLARYRSRAELALRATTSAEQFAAMVQTALLRCFGWYLALLLTLILLAVASVDRLDFIAVLRFAATGLLGWSFLAALLLVAHRLVAPVLLVTGIGVVLAAARYVVLDPLTAFDLAIGYLAVCGSLAMTLTVLVWQWLPAVEVHR</sequence>
<feature type="transmembrane region" description="Helical" evidence="1">
    <location>
        <begin position="157"/>
        <end position="175"/>
    </location>
</feature>
<feature type="transmembrane region" description="Helical" evidence="1">
    <location>
        <begin position="273"/>
        <end position="290"/>
    </location>
</feature>
<dbReference type="RefSeq" id="WP_380051586.1">
    <property type="nucleotide sequence ID" value="NZ_JBHLTC010000030.1"/>
</dbReference>
<keyword evidence="1" id="KW-1133">Transmembrane helix</keyword>
<evidence type="ECO:0000313" key="2">
    <source>
        <dbReference type="EMBL" id="MFC0627199.1"/>
    </source>
</evidence>
<feature type="transmembrane region" description="Helical" evidence="1">
    <location>
        <begin position="376"/>
        <end position="397"/>
    </location>
</feature>
<keyword evidence="3" id="KW-1185">Reference proteome</keyword>
<proteinExistence type="predicted"/>
<keyword evidence="1" id="KW-0812">Transmembrane</keyword>
<keyword evidence="1" id="KW-0472">Membrane</keyword>
<accession>A0ABV6QRD5</accession>
<feature type="transmembrane region" description="Helical" evidence="1">
    <location>
        <begin position="232"/>
        <end position="252"/>
    </location>
</feature>
<dbReference type="Proteomes" id="UP001589890">
    <property type="component" value="Unassembled WGS sequence"/>
</dbReference>
<comment type="caution">
    <text evidence="2">The sequence shown here is derived from an EMBL/GenBank/DDBJ whole genome shotgun (WGS) entry which is preliminary data.</text>
</comment>
<dbReference type="EMBL" id="JBHLTC010000030">
    <property type="protein sequence ID" value="MFC0627199.1"/>
    <property type="molecule type" value="Genomic_DNA"/>
</dbReference>
<feature type="transmembrane region" description="Helical" evidence="1">
    <location>
        <begin position="207"/>
        <end position="226"/>
    </location>
</feature>
<evidence type="ECO:0000256" key="1">
    <source>
        <dbReference type="SAM" id="Phobius"/>
    </source>
</evidence>